<accession>A0A284RL15</accession>
<keyword evidence="2" id="KW-1185">Reference proteome</keyword>
<proteinExistence type="predicted"/>
<organism evidence="1 2">
    <name type="scientific">Armillaria ostoyae</name>
    <name type="common">Armillaria root rot fungus</name>
    <dbReference type="NCBI Taxonomy" id="47428"/>
    <lineage>
        <taxon>Eukaryota</taxon>
        <taxon>Fungi</taxon>
        <taxon>Dikarya</taxon>
        <taxon>Basidiomycota</taxon>
        <taxon>Agaricomycotina</taxon>
        <taxon>Agaricomycetes</taxon>
        <taxon>Agaricomycetidae</taxon>
        <taxon>Agaricales</taxon>
        <taxon>Marasmiineae</taxon>
        <taxon>Physalacriaceae</taxon>
        <taxon>Armillaria</taxon>
    </lineage>
</organism>
<name>A0A284RL15_ARMOS</name>
<sequence>MPAFTHPPSVPAILARDYVSPSDEHFLACFSSLVEHSEDDAMQDINLTRLQQGLYPRKARFCPETMIRRRIVVRRAASNARIPRALARTDRESRALEMDGMPEFPQTTRSELRAETMYRRPASRTLVKAKQSDEDETEVEGECENAGDCSSVLCGTASFEMAWVAVATCRVVHH</sequence>
<reference evidence="2" key="1">
    <citation type="journal article" date="2017" name="Nat. Ecol. Evol.">
        <title>Genome expansion and lineage-specific genetic innovations in the forest pathogenic fungi Armillaria.</title>
        <authorList>
            <person name="Sipos G."/>
            <person name="Prasanna A.N."/>
            <person name="Walter M.C."/>
            <person name="O'Connor E."/>
            <person name="Balint B."/>
            <person name="Krizsan K."/>
            <person name="Kiss B."/>
            <person name="Hess J."/>
            <person name="Varga T."/>
            <person name="Slot J."/>
            <person name="Riley R."/>
            <person name="Boka B."/>
            <person name="Rigling D."/>
            <person name="Barry K."/>
            <person name="Lee J."/>
            <person name="Mihaltcheva S."/>
            <person name="LaButti K."/>
            <person name="Lipzen A."/>
            <person name="Waldron R."/>
            <person name="Moloney N.M."/>
            <person name="Sperisen C."/>
            <person name="Kredics L."/>
            <person name="Vagvoelgyi C."/>
            <person name="Patrignani A."/>
            <person name="Fitzpatrick D."/>
            <person name="Nagy I."/>
            <person name="Doyle S."/>
            <person name="Anderson J.B."/>
            <person name="Grigoriev I.V."/>
            <person name="Gueldener U."/>
            <person name="Muensterkoetter M."/>
            <person name="Nagy L.G."/>
        </authorList>
    </citation>
    <scope>NUCLEOTIDE SEQUENCE [LARGE SCALE GENOMIC DNA]</scope>
    <source>
        <strain evidence="2">C18/9</strain>
    </source>
</reference>
<protein>
    <submittedName>
        <fullName evidence="1">Uncharacterized protein</fullName>
    </submittedName>
</protein>
<evidence type="ECO:0000313" key="1">
    <source>
        <dbReference type="EMBL" id="SJL09431.1"/>
    </source>
</evidence>
<dbReference type="EMBL" id="FUEG01000010">
    <property type="protein sequence ID" value="SJL09431.1"/>
    <property type="molecule type" value="Genomic_DNA"/>
</dbReference>
<dbReference type="Proteomes" id="UP000219338">
    <property type="component" value="Unassembled WGS sequence"/>
</dbReference>
<dbReference type="AlphaFoldDB" id="A0A284RL15"/>
<gene>
    <name evidence="1" type="ORF">ARMOST_12809</name>
</gene>
<evidence type="ECO:0000313" key="2">
    <source>
        <dbReference type="Proteomes" id="UP000219338"/>
    </source>
</evidence>